<gene>
    <name evidence="15" type="ORF">Kpol_538p35</name>
</gene>
<evidence type="ECO:0000259" key="14">
    <source>
        <dbReference type="PROSITE" id="PS50195"/>
    </source>
</evidence>
<keyword evidence="16" id="KW-1185">Reference proteome</keyword>
<evidence type="ECO:0000256" key="5">
    <source>
        <dbReference type="ARBA" id="ARBA00020436"/>
    </source>
</evidence>
<dbReference type="InterPro" id="IPR001683">
    <property type="entry name" value="PX_dom"/>
</dbReference>
<reference evidence="15 16" key="1">
    <citation type="journal article" date="2007" name="Proc. Natl. Acad. Sci. U.S.A.">
        <title>Independent sorting-out of thousands of duplicated gene pairs in two yeast species descended from a whole-genome duplication.</title>
        <authorList>
            <person name="Scannell D.R."/>
            <person name="Frank A.C."/>
            <person name="Conant G.C."/>
            <person name="Byrne K.P."/>
            <person name="Woolfit M."/>
            <person name="Wolfe K.H."/>
        </authorList>
    </citation>
    <scope>NUCLEOTIDE SEQUENCE [LARGE SCALE GENOMIC DNA]</scope>
    <source>
        <strain evidence="16">ATCC 22028 / DSM 70294 / BCRC 21397 / CBS 2163 / NBRC 10782 / NRRL Y-8283 / UCD 57-17</strain>
    </source>
</reference>
<dbReference type="GO" id="GO:0000139">
    <property type="term" value="C:Golgi membrane"/>
    <property type="evidence" value="ECO:0007669"/>
    <property type="project" value="UniProtKB-SubCell"/>
</dbReference>
<dbReference type="RefSeq" id="XP_001645133.1">
    <property type="nucleotide sequence ID" value="XM_001645083.1"/>
</dbReference>
<keyword evidence="6" id="KW-0813">Transport</keyword>
<dbReference type="Gene3D" id="3.30.1520.10">
    <property type="entry name" value="Phox-like domain"/>
    <property type="match status" value="1"/>
</dbReference>
<dbReference type="InParanoid" id="A7TKE8"/>
<proteinExistence type="inferred from homology"/>
<dbReference type="PROSITE" id="PS50195">
    <property type="entry name" value="PX"/>
    <property type="match status" value="1"/>
</dbReference>
<keyword evidence="10" id="KW-0446">Lipid-binding</keyword>
<accession>A7TKE8</accession>
<dbReference type="SMART" id="SM00312">
    <property type="entry name" value="PX"/>
    <property type="match status" value="1"/>
</dbReference>
<dbReference type="STRING" id="436907.A7TKE8"/>
<dbReference type="OMA" id="NMYTDYE"/>
<feature type="region of interest" description="Disordered" evidence="13">
    <location>
        <begin position="1"/>
        <end position="22"/>
    </location>
</feature>
<dbReference type="PhylomeDB" id="A7TKE8"/>
<dbReference type="InterPro" id="IPR051074">
    <property type="entry name" value="Sorting_Nexin"/>
</dbReference>
<dbReference type="OrthoDB" id="5227681at2759"/>
<evidence type="ECO:0000256" key="13">
    <source>
        <dbReference type="SAM" id="MobiDB-lite"/>
    </source>
</evidence>
<comment type="function">
    <text evidence="12">Required for retention of late Golgi membrane proteins. Component of the retrieval machinery that functions by direct interaction with the cytosolic tails of certain TGN membrane proteins during the sorting/budding process at the prevacuolar compartment. Binds phosphatidylinositol 3-phosphate (PtdIns(P3)).</text>
</comment>
<dbReference type="EMBL" id="DS480407">
    <property type="protein sequence ID" value="EDO17275.1"/>
    <property type="molecule type" value="Genomic_DNA"/>
</dbReference>
<dbReference type="GO" id="GO:0015031">
    <property type="term" value="P:protein transport"/>
    <property type="evidence" value="ECO:0007669"/>
    <property type="project" value="UniProtKB-KW"/>
</dbReference>
<keyword evidence="8" id="KW-0653">Protein transport</keyword>
<evidence type="ECO:0000313" key="15">
    <source>
        <dbReference type="EMBL" id="EDO17275.1"/>
    </source>
</evidence>
<feature type="compositionally biased region" description="Polar residues" evidence="13">
    <location>
        <begin position="1"/>
        <end position="16"/>
    </location>
</feature>
<sequence length="161" mass="18861">MRQFQSFSTTERNTLSKAHKGPSLSEIYAEPENFLEIEVIDPKTHIPNPNDTRGMFTDYEIVCRTNLPSFNKRISRVRRRYSDFEFFRKCLVKELSLMNHPKVVIPHLPGKILLTNRFNNEVIEERRIGLNKWMQSVAGHPLLQLGSKALVRFIENEKFEG</sequence>
<dbReference type="GeneID" id="5545481"/>
<evidence type="ECO:0000256" key="1">
    <source>
        <dbReference type="ARBA" id="ARBA00004179"/>
    </source>
</evidence>
<evidence type="ECO:0000256" key="8">
    <source>
        <dbReference type="ARBA" id="ARBA00022927"/>
    </source>
</evidence>
<keyword evidence="11" id="KW-0472">Membrane</keyword>
<dbReference type="PANTHER" id="PTHR45963:SF2">
    <property type="entry name" value="RE52028P"/>
    <property type="match status" value="1"/>
</dbReference>
<dbReference type="GO" id="GO:0005829">
    <property type="term" value="C:cytosol"/>
    <property type="evidence" value="ECO:0007669"/>
    <property type="project" value="EnsemblFungi"/>
</dbReference>
<dbReference type="GO" id="GO:0031901">
    <property type="term" value="C:early endosome membrane"/>
    <property type="evidence" value="ECO:0007669"/>
    <property type="project" value="TreeGrafter"/>
</dbReference>
<dbReference type="FunCoup" id="A7TKE8">
    <property type="interactions" value="525"/>
</dbReference>
<keyword evidence="7" id="KW-0963">Cytoplasm</keyword>
<dbReference type="GO" id="GO:0032266">
    <property type="term" value="F:phosphatidylinositol-3-phosphate binding"/>
    <property type="evidence" value="ECO:0007669"/>
    <property type="project" value="EnsemblFungi"/>
</dbReference>
<dbReference type="KEGG" id="vpo:Kpol_538p35"/>
<evidence type="ECO:0000256" key="10">
    <source>
        <dbReference type="ARBA" id="ARBA00023121"/>
    </source>
</evidence>
<comment type="similarity">
    <text evidence="4">Belongs to the sorting nexin family.</text>
</comment>
<evidence type="ECO:0000256" key="3">
    <source>
        <dbReference type="ARBA" id="ARBA00004496"/>
    </source>
</evidence>
<dbReference type="SUPFAM" id="SSF64268">
    <property type="entry name" value="PX domain"/>
    <property type="match status" value="1"/>
</dbReference>
<organism evidence="16">
    <name type="scientific">Vanderwaltozyma polyspora (strain ATCC 22028 / DSM 70294 / BCRC 21397 / CBS 2163 / NBRC 10782 / NRRL Y-8283 / UCD 57-17)</name>
    <name type="common">Kluyveromyces polysporus</name>
    <dbReference type="NCBI Taxonomy" id="436907"/>
    <lineage>
        <taxon>Eukaryota</taxon>
        <taxon>Fungi</taxon>
        <taxon>Dikarya</taxon>
        <taxon>Ascomycota</taxon>
        <taxon>Saccharomycotina</taxon>
        <taxon>Saccharomycetes</taxon>
        <taxon>Saccharomycetales</taxon>
        <taxon>Saccharomycetaceae</taxon>
        <taxon>Vanderwaltozyma</taxon>
    </lineage>
</organism>
<protein>
    <recommendedName>
        <fullName evidence="5">Sorting nexin-3</fullName>
    </recommendedName>
</protein>
<evidence type="ECO:0000256" key="9">
    <source>
        <dbReference type="ARBA" id="ARBA00023034"/>
    </source>
</evidence>
<evidence type="ECO:0000256" key="11">
    <source>
        <dbReference type="ARBA" id="ARBA00023136"/>
    </source>
</evidence>
<dbReference type="AlphaFoldDB" id="A7TKE8"/>
<evidence type="ECO:0000313" key="16">
    <source>
        <dbReference type="Proteomes" id="UP000000267"/>
    </source>
</evidence>
<dbReference type="HOGENOM" id="CLU_057172_2_1_1"/>
<comment type="subcellular location">
    <subcellularLocation>
        <location evidence="3">Cytoplasm</location>
    </subcellularLocation>
    <subcellularLocation>
        <location evidence="2">Golgi apparatus membrane</location>
        <topology evidence="2">Peripheral membrane protein</topology>
        <orientation evidence="2">Cytoplasmic side</orientation>
    </subcellularLocation>
    <subcellularLocation>
        <location evidence="1">Prevacuolar compartment membrane</location>
        <topology evidence="1">Peripheral membrane protein</topology>
        <orientation evidence="1">Cytoplasmic side</orientation>
    </subcellularLocation>
</comment>
<evidence type="ECO:0000256" key="2">
    <source>
        <dbReference type="ARBA" id="ARBA00004255"/>
    </source>
</evidence>
<dbReference type="GO" id="GO:0032456">
    <property type="term" value="P:endocytic recycling"/>
    <property type="evidence" value="ECO:0007669"/>
    <property type="project" value="TreeGrafter"/>
</dbReference>
<dbReference type="InterPro" id="IPR036871">
    <property type="entry name" value="PX_dom_sf"/>
</dbReference>
<dbReference type="GO" id="GO:0034499">
    <property type="term" value="P:late endosome to Golgi transport"/>
    <property type="evidence" value="ECO:0007669"/>
    <property type="project" value="EnsemblFungi"/>
</dbReference>
<dbReference type="Pfam" id="PF00787">
    <property type="entry name" value="PX"/>
    <property type="match status" value="1"/>
</dbReference>
<keyword evidence="9" id="KW-0333">Golgi apparatus</keyword>
<feature type="domain" description="PX" evidence="14">
    <location>
        <begin position="37"/>
        <end position="160"/>
    </location>
</feature>
<dbReference type="eggNOG" id="KOG2527">
    <property type="taxonomic scope" value="Eukaryota"/>
</dbReference>
<evidence type="ECO:0000256" key="7">
    <source>
        <dbReference type="ARBA" id="ARBA00022490"/>
    </source>
</evidence>
<dbReference type="PANTHER" id="PTHR45963">
    <property type="entry name" value="RE52028P"/>
    <property type="match status" value="1"/>
</dbReference>
<evidence type="ECO:0000256" key="12">
    <source>
        <dbReference type="ARBA" id="ARBA00025533"/>
    </source>
</evidence>
<name>A7TKE8_VANPO</name>
<dbReference type="GO" id="GO:0030904">
    <property type="term" value="C:retromer complex"/>
    <property type="evidence" value="ECO:0007669"/>
    <property type="project" value="TreeGrafter"/>
</dbReference>
<evidence type="ECO:0000256" key="6">
    <source>
        <dbReference type="ARBA" id="ARBA00022448"/>
    </source>
</evidence>
<dbReference type="Proteomes" id="UP000000267">
    <property type="component" value="Unassembled WGS sequence"/>
</dbReference>
<dbReference type="GO" id="GO:0032994">
    <property type="term" value="C:protein-lipid complex"/>
    <property type="evidence" value="ECO:0007669"/>
    <property type="project" value="EnsemblFungi"/>
</dbReference>
<evidence type="ECO:0000256" key="4">
    <source>
        <dbReference type="ARBA" id="ARBA00010883"/>
    </source>
</evidence>